<evidence type="ECO:0000256" key="2">
    <source>
        <dbReference type="ARBA" id="ARBA00006737"/>
    </source>
</evidence>
<evidence type="ECO:0000256" key="1">
    <source>
        <dbReference type="ARBA" id="ARBA00004611"/>
    </source>
</evidence>
<keyword evidence="8" id="KW-0966">Cell projection</keyword>
<accession>A0A8C1F8Y8</accession>
<dbReference type="InterPro" id="IPR009290">
    <property type="entry name" value="Radial_spoke_3"/>
</dbReference>
<evidence type="ECO:0000256" key="8">
    <source>
        <dbReference type="ARBA" id="ARBA00023273"/>
    </source>
</evidence>
<dbReference type="Ensembl" id="ENSCCRT00000096432.2">
    <property type="protein sequence ID" value="ENSCCRP00000088786.2"/>
    <property type="gene ID" value="ENSCCRG00000032088.2"/>
</dbReference>
<dbReference type="PANTHER" id="PTHR21648">
    <property type="entry name" value="FLAGELLAR RADIAL SPOKE PROTEIN 3"/>
    <property type="match status" value="1"/>
</dbReference>
<feature type="coiled-coil region" evidence="9">
    <location>
        <begin position="216"/>
        <end position="261"/>
    </location>
</feature>
<dbReference type="GeneTree" id="ENSGT00390000004172"/>
<keyword evidence="5" id="KW-0282">Flagellum</keyword>
<dbReference type="PANTHER" id="PTHR21648:SF0">
    <property type="entry name" value="RADIAL SPOKE HEAD PROTEIN 3 HOMOLOG"/>
    <property type="match status" value="1"/>
</dbReference>
<evidence type="ECO:0000313" key="12">
    <source>
        <dbReference type="Proteomes" id="UP001108240"/>
    </source>
</evidence>
<feature type="compositionally biased region" description="Polar residues" evidence="10">
    <location>
        <begin position="1"/>
        <end position="20"/>
    </location>
</feature>
<keyword evidence="7" id="KW-0206">Cytoskeleton</keyword>
<evidence type="ECO:0000256" key="10">
    <source>
        <dbReference type="SAM" id="MobiDB-lite"/>
    </source>
</evidence>
<evidence type="ECO:0000256" key="3">
    <source>
        <dbReference type="ARBA" id="ARBA00022490"/>
    </source>
</evidence>
<feature type="region of interest" description="Disordered" evidence="10">
    <location>
        <begin position="1"/>
        <end position="45"/>
    </location>
</feature>
<comment type="subcellular location">
    <subcellularLocation>
        <location evidence="1">Cytoplasm</location>
        <location evidence="1">Cytoskeleton</location>
        <location evidence="1">Flagellum axoneme</location>
    </subcellularLocation>
</comment>
<reference evidence="11" key="1">
    <citation type="submission" date="2025-08" db="UniProtKB">
        <authorList>
            <consortium name="Ensembl"/>
        </authorList>
    </citation>
    <scope>IDENTIFICATION</scope>
</reference>
<dbReference type="OMA" id="QDEGWFA"/>
<evidence type="ECO:0000256" key="7">
    <source>
        <dbReference type="ARBA" id="ARBA00023212"/>
    </source>
</evidence>
<keyword evidence="3" id="KW-0963">Cytoplasm</keyword>
<dbReference type="Pfam" id="PF06098">
    <property type="entry name" value="Radial_spoke_3"/>
    <property type="match status" value="1"/>
</dbReference>
<keyword evidence="4" id="KW-0597">Phosphoprotein</keyword>
<dbReference type="AlphaFoldDB" id="A0A8C1F8Y8"/>
<keyword evidence="12" id="KW-1185">Reference proteome</keyword>
<proteinExistence type="inferred from homology"/>
<evidence type="ECO:0000256" key="4">
    <source>
        <dbReference type="ARBA" id="ARBA00022553"/>
    </source>
</evidence>
<evidence type="ECO:0000256" key="6">
    <source>
        <dbReference type="ARBA" id="ARBA00023069"/>
    </source>
</evidence>
<organism evidence="11 12">
    <name type="scientific">Cyprinus carpio carpio</name>
    <dbReference type="NCBI Taxonomy" id="630221"/>
    <lineage>
        <taxon>Eukaryota</taxon>
        <taxon>Metazoa</taxon>
        <taxon>Chordata</taxon>
        <taxon>Craniata</taxon>
        <taxon>Vertebrata</taxon>
        <taxon>Euteleostomi</taxon>
        <taxon>Actinopterygii</taxon>
        <taxon>Neopterygii</taxon>
        <taxon>Teleostei</taxon>
        <taxon>Ostariophysi</taxon>
        <taxon>Cypriniformes</taxon>
        <taxon>Cyprinidae</taxon>
        <taxon>Cyprininae</taxon>
        <taxon>Cyprinus</taxon>
    </lineage>
</organism>
<reference evidence="11" key="2">
    <citation type="submission" date="2025-09" db="UniProtKB">
        <authorList>
            <consortium name="Ensembl"/>
        </authorList>
    </citation>
    <scope>IDENTIFICATION</scope>
</reference>
<keyword evidence="9" id="KW-0175">Coiled coil</keyword>
<sequence length="338" mass="39158">MASSLQTQHETQSGVYTFSSRPRAVPNRPKYRQAAPPLGPVNIRNEEQSSYGNIMYDRRVVRGNTYAQPILPITSQPDPVEFLRQQEARKRALSRKRLKEQFGSKTPEPLEGRMNIDVQTEMYLEELSDHIEDVSVECQTDMFLDKPATPLFIPAKTGRDAATQIEEGELFDFDVEVQPVLQVLVGKTIEQALLEVLEEEELANLRAQQQVFKEIRDAELVEVQRLEERERRLRVEKENRIKQQKAVLEKEKETADKIAARAFAQQYLSDLLPSVYSNLKDCGYFYDPVQRDIETGFLPWLMEEVTSTLEQRYVARTVLDMLIQDVTNQRLEAFEMKE</sequence>
<evidence type="ECO:0000256" key="9">
    <source>
        <dbReference type="SAM" id="Coils"/>
    </source>
</evidence>
<protein>
    <submittedName>
        <fullName evidence="11">Radial spoke head 3</fullName>
    </submittedName>
</protein>
<dbReference type="Proteomes" id="UP001108240">
    <property type="component" value="Unplaced"/>
</dbReference>
<comment type="similarity">
    <text evidence="2">Belongs to the flagellar radial spoke RSP3 family.</text>
</comment>
<name>A0A8C1F8Y8_CYPCA</name>
<evidence type="ECO:0000256" key="5">
    <source>
        <dbReference type="ARBA" id="ARBA00022846"/>
    </source>
</evidence>
<evidence type="ECO:0000313" key="11">
    <source>
        <dbReference type="Ensembl" id="ENSCCRP00000088786.2"/>
    </source>
</evidence>
<keyword evidence="6" id="KW-0969">Cilium</keyword>
<dbReference type="GO" id="GO:0005929">
    <property type="term" value="C:cilium"/>
    <property type="evidence" value="ECO:0007669"/>
    <property type="project" value="TreeGrafter"/>
</dbReference>